<keyword evidence="2" id="KW-1185">Reference proteome</keyword>
<proteinExistence type="predicted"/>
<dbReference type="EMBL" id="PPEK01000011">
    <property type="protein sequence ID" value="PNV67201.1"/>
    <property type="molecule type" value="Genomic_DNA"/>
</dbReference>
<organism evidence="1 2">
    <name type="scientific">Enteroscipio rubneri</name>
    <dbReference type="NCBI Taxonomy" id="2070686"/>
    <lineage>
        <taxon>Bacteria</taxon>
        <taxon>Bacillati</taxon>
        <taxon>Actinomycetota</taxon>
        <taxon>Coriobacteriia</taxon>
        <taxon>Eggerthellales</taxon>
        <taxon>Eggerthellaceae</taxon>
        <taxon>Enteroscipio</taxon>
    </lineage>
</organism>
<reference evidence="2" key="1">
    <citation type="submission" date="2018-01" db="EMBL/GenBank/DDBJ databases">
        <title>Rubneribacter badeniensis gen. nov., sp. nov., and Colonibacter rubneri, gen. nov., sp. nov., WGS of new members of the Eggerthellaceae.</title>
        <authorList>
            <person name="Danylec N."/>
            <person name="Stoll D.A."/>
            <person name="Doetsch A."/>
            <person name="Kulling S.E."/>
            <person name="Huch M."/>
        </authorList>
    </citation>
    <scope>NUCLEOTIDE SEQUENCE [LARGE SCALE GENOMIC DNA]</scope>
    <source>
        <strain evidence="2">ResAG-96</strain>
    </source>
</reference>
<dbReference type="PANTHER" id="PTHR12526:SF637">
    <property type="entry name" value="GLYCOSYLTRANSFERASE EPSF-RELATED"/>
    <property type="match status" value="1"/>
</dbReference>
<evidence type="ECO:0000313" key="1">
    <source>
        <dbReference type="EMBL" id="PNV67201.1"/>
    </source>
</evidence>
<dbReference type="PANTHER" id="PTHR12526">
    <property type="entry name" value="GLYCOSYLTRANSFERASE"/>
    <property type="match status" value="1"/>
</dbReference>
<gene>
    <name evidence="1" type="ORF">C2L71_08935</name>
</gene>
<dbReference type="AlphaFoldDB" id="A0A2K2UA55"/>
<evidence type="ECO:0000313" key="2">
    <source>
        <dbReference type="Proteomes" id="UP000236197"/>
    </source>
</evidence>
<keyword evidence="1" id="KW-0808">Transferase</keyword>
<sequence length="378" mass="41858">MKLAQINAYSAGSTGKLMQKEHMDALSRGDDSYVFWARGDEPHYANAIRVGTIFDVYVHAACAHVTGRVGFCGSKRATEKMVQQLRHIEPDSIHLHNLHGYSFHLPTLFGYLEETSARIEWTLHDCWSFTGHCGHFTAVGCSQWKKHCGRSMRCPMQKVVPWSLFDSSERNFADKKQLFSSLQDVNLIVPSQWLADLVSQSYLAKYPISVVPNKVDENVFKPTCNNFKKNHGIEDKIMVLGVASPWNEQKGLSLFLNLAQLLDDRFALVLVGLDGKQRAAIKKMAVTDATLIPLPVIADGIKLAKIYTAADFFWNASIEETFGMTTLEAISCGAFAIVCTRTPGEEIISAETGIALPADAELVASYLTDRCMNGGKSS</sequence>
<comment type="caution">
    <text evidence="1">The sequence shown here is derived from an EMBL/GenBank/DDBJ whole genome shotgun (WGS) entry which is preliminary data.</text>
</comment>
<dbReference type="GO" id="GO:0016740">
    <property type="term" value="F:transferase activity"/>
    <property type="evidence" value="ECO:0007669"/>
    <property type="project" value="UniProtKB-KW"/>
</dbReference>
<dbReference type="Pfam" id="PF13692">
    <property type="entry name" value="Glyco_trans_1_4"/>
    <property type="match status" value="1"/>
</dbReference>
<dbReference type="RefSeq" id="WP_103265429.1">
    <property type="nucleotide sequence ID" value="NZ_CABMLE010000011.1"/>
</dbReference>
<dbReference type="SUPFAM" id="SSF53756">
    <property type="entry name" value="UDP-Glycosyltransferase/glycogen phosphorylase"/>
    <property type="match status" value="1"/>
</dbReference>
<dbReference type="Proteomes" id="UP000236197">
    <property type="component" value="Unassembled WGS sequence"/>
</dbReference>
<protein>
    <submittedName>
        <fullName evidence="1">Glycosyl transferase</fullName>
    </submittedName>
</protein>
<accession>A0A2K2UA55</accession>
<dbReference type="Gene3D" id="3.40.50.2000">
    <property type="entry name" value="Glycogen Phosphorylase B"/>
    <property type="match status" value="2"/>
</dbReference>
<dbReference type="OrthoDB" id="258796at2"/>
<name>A0A2K2UA55_9ACTN</name>